<evidence type="ECO:0000259" key="2">
    <source>
        <dbReference type="PROSITE" id="PS50943"/>
    </source>
</evidence>
<dbReference type="InterPro" id="IPR050807">
    <property type="entry name" value="TransReg_Diox_bact_type"/>
</dbReference>
<protein>
    <submittedName>
        <fullName evidence="3">Helix-turn-helix transcriptional regulator</fullName>
    </submittedName>
</protein>
<dbReference type="SUPFAM" id="SSF47413">
    <property type="entry name" value="lambda repressor-like DNA-binding domains"/>
    <property type="match status" value="1"/>
</dbReference>
<dbReference type="EMBL" id="DXHS01000001">
    <property type="protein sequence ID" value="HIW01713.1"/>
    <property type="molecule type" value="Genomic_DNA"/>
</dbReference>
<dbReference type="GO" id="GO:0003700">
    <property type="term" value="F:DNA-binding transcription factor activity"/>
    <property type="evidence" value="ECO:0007669"/>
    <property type="project" value="TreeGrafter"/>
</dbReference>
<dbReference type="PANTHER" id="PTHR46797:SF1">
    <property type="entry name" value="METHYLPHOSPHONATE SYNTHASE"/>
    <property type="match status" value="1"/>
</dbReference>
<gene>
    <name evidence="3" type="ORF">H9892_00010</name>
</gene>
<dbReference type="InterPro" id="IPR001387">
    <property type="entry name" value="Cro/C1-type_HTH"/>
</dbReference>
<dbReference type="PANTHER" id="PTHR46797">
    <property type="entry name" value="HTH-TYPE TRANSCRIPTIONAL REGULATOR"/>
    <property type="match status" value="1"/>
</dbReference>
<keyword evidence="1" id="KW-0238">DNA-binding</keyword>
<feature type="domain" description="HTH cro/C1-type" evidence="2">
    <location>
        <begin position="7"/>
        <end position="61"/>
    </location>
</feature>
<dbReference type="CDD" id="cd00093">
    <property type="entry name" value="HTH_XRE"/>
    <property type="match status" value="1"/>
</dbReference>
<dbReference type="GO" id="GO:0003677">
    <property type="term" value="F:DNA binding"/>
    <property type="evidence" value="ECO:0007669"/>
    <property type="project" value="UniProtKB-KW"/>
</dbReference>
<organism evidence="3 4">
    <name type="scientific">Candidatus Protoclostridium stercorigallinarum</name>
    <dbReference type="NCBI Taxonomy" id="2838741"/>
    <lineage>
        <taxon>Bacteria</taxon>
        <taxon>Bacillati</taxon>
        <taxon>Bacillota</taxon>
        <taxon>Clostridia</taxon>
        <taxon>Candidatus Protoclostridium</taxon>
    </lineage>
</organism>
<dbReference type="InterPro" id="IPR010982">
    <property type="entry name" value="Lambda_DNA-bd_dom_sf"/>
</dbReference>
<dbReference type="Proteomes" id="UP000823990">
    <property type="component" value="Unassembled WGS sequence"/>
</dbReference>
<reference evidence="3" key="1">
    <citation type="journal article" date="2021" name="PeerJ">
        <title>Extensive microbial diversity within the chicken gut microbiome revealed by metagenomics and culture.</title>
        <authorList>
            <person name="Gilroy R."/>
            <person name="Ravi A."/>
            <person name="Getino M."/>
            <person name="Pursley I."/>
            <person name="Horton D.L."/>
            <person name="Alikhan N.F."/>
            <person name="Baker D."/>
            <person name="Gharbi K."/>
            <person name="Hall N."/>
            <person name="Watson M."/>
            <person name="Adriaenssens E.M."/>
            <person name="Foster-Nyarko E."/>
            <person name="Jarju S."/>
            <person name="Secka A."/>
            <person name="Antonio M."/>
            <person name="Oren A."/>
            <person name="Chaudhuri R.R."/>
            <person name="La Ragione R."/>
            <person name="Hildebrand F."/>
            <person name="Pallen M.J."/>
        </authorList>
    </citation>
    <scope>NUCLEOTIDE SEQUENCE</scope>
    <source>
        <strain evidence="3">12435</strain>
    </source>
</reference>
<dbReference type="GO" id="GO:0005829">
    <property type="term" value="C:cytosol"/>
    <property type="evidence" value="ECO:0007669"/>
    <property type="project" value="TreeGrafter"/>
</dbReference>
<name>A0A9D1TQH0_9FIRM</name>
<dbReference type="AlphaFoldDB" id="A0A9D1TQH0"/>
<reference evidence="3" key="2">
    <citation type="submission" date="2021-04" db="EMBL/GenBank/DDBJ databases">
        <authorList>
            <person name="Gilroy R."/>
        </authorList>
    </citation>
    <scope>NUCLEOTIDE SEQUENCE</scope>
    <source>
        <strain evidence="3">12435</strain>
    </source>
</reference>
<proteinExistence type="predicted"/>
<sequence length="102" mass="11886">MDVLDKIDKLRRERGWSINNLAMEAMLTQSTLNNLYSRHSEPKLSTLRTICQAFGITLSEFFADDDPDDGYTPRERELVSSYRRLTDKEKRAVRSLMDELAE</sequence>
<dbReference type="PROSITE" id="PS50943">
    <property type="entry name" value="HTH_CROC1"/>
    <property type="match status" value="1"/>
</dbReference>
<evidence type="ECO:0000313" key="4">
    <source>
        <dbReference type="Proteomes" id="UP000823990"/>
    </source>
</evidence>
<dbReference type="SMART" id="SM00530">
    <property type="entry name" value="HTH_XRE"/>
    <property type="match status" value="1"/>
</dbReference>
<dbReference type="Gene3D" id="1.10.260.40">
    <property type="entry name" value="lambda repressor-like DNA-binding domains"/>
    <property type="match status" value="1"/>
</dbReference>
<evidence type="ECO:0000313" key="3">
    <source>
        <dbReference type="EMBL" id="HIW01713.1"/>
    </source>
</evidence>
<evidence type="ECO:0000256" key="1">
    <source>
        <dbReference type="ARBA" id="ARBA00023125"/>
    </source>
</evidence>
<dbReference type="Pfam" id="PF13443">
    <property type="entry name" value="HTH_26"/>
    <property type="match status" value="1"/>
</dbReference>
<comment type="caution">
    <text evidence="3">The sequence shown here is derived from an EMBL/GenBank/DDBJ whole genome shotgun (WGS) entry which is preliminary data.</text>
</comment>
<accession>A0A9D1TQH0</accession>